<dbReference type="PROSITE" id="PS50110">
    <property type="entry name" value="RESPONSE_REGULATORY"/>
    <property type="match status" value="1"/>
</dbReference>
<keyword evidence="3" id="KW-0805">Transcription regulation</keyword>
<dbReference type="InterPro" id="IPR011006">
    <property type="entry name" value="CheY-like_superfamily"/>
</dbReference>
<dbReference type="PANTHER" id="PTHR48111">
    <property type="entry name" value="REGULATOR OF RPOS"/>
    <property type="match status" value="1"/>
</dbReference>
<dbReference type="Pfam" id="PF00072">
    <property type="entry name" value="Response_reg"/>
    <property type="match status" value="1"/>
</dbReference>
<protein>
    <recommendedName>
        <fullName evidence="12">PAS domain S-box protein</fullName>
    </recommendedName>
</protein>
<keyword evidence="1 6" id="KW-0597">Phosphoprotein</keyword>
<dbReference type="InterPro" id="IPR039420">
    <property type="entry name" value="WalR-like"/>
</dbReference>
<dbReference type="InterPro" id="IPR000014">
    <property type="entry name" value="PAS"/>
</dbReference>
<evidence type="ECO:0000256" key="6">
    <source>
        <dbReference type="PROSITE-ProRule" id="PRU00169"/>
    </source>
</evidence>
<name>A0A7M3MIZ1_9BACT</name>
<reference evidence="10 11" key="1">
    <citation type="submission" date="2018-06" db="EMBL/GenBank/DDBJ databases">
        <title>Complete genome of Desulfovibrio indonesiensis P37SLT.</title>
        <authorList>
            <person name="Crispim J.S."/>
            <person name="Vidigal P.M.P."/>
            <person name="Silva L.C.F."/>
            <person name="Laguardia C.N."/>
            <person name="Araujo L.C."/>
            <person name="Dias R.S."/>
            <person name="Sousa M.P."/>
            <person name="Paula S.O."/>
            <person name="Silva C."/>
        </authorList>
    </citation>
    <scope>NUCLEOTIDE SEQUENCE [LARGE SCALE GENOMIC DNA]</scope>
    <source>
        <strain evidence="10 11">P37SLT</strain>
    </source>
</reference>
<dbReference type="GO" id="GO:0005829">
    <property type="term" value="C:cytosol"/>
    <property type="evidence" value="ECO:0007669"/>
    <property type="project" value="TreeGrafter"/>
</dbReference>
<dbReference type="GO" id="GO:0000976">
    <property type="term" value="F:transcription cis-regulatory region binding"/>
    <property type="evidence" value="ECO:0007669"/>
    <property type="project" value="TreeGrafter"/>
</dbReference>
<dbReference type="Gene3D" id="3.40.50.2300">
    <property type="match status" value="1"/>
</dbReference>
<dbReference type="Gene3D" id="3.30.450.20">
    <property type="entry name" value="PAS domain"/>
    <property type="match status" value="1"/>
</dbReference>
<dbReference type="GO" id="GO:0032993">
    <property type="term" value="C:protein-DNA complex"/>
    <property type="evidence" value="ECO:0007669"/>
    <property type="project" value="TreeGrafter"/>
</dbReference>
<evidence type="ECO:0000259" key="9">
    <source>
        <dbReference type="PROSITE" id="PS50113"/>
    </source>
</evidence>
<evidence type="ECO:0000313" key="11">
    <source>
        <dbReference type="Proteomes" id="UP000448292"/>
    </source>
</evidence>
<evidence type="ECO:0008006" key="12">
    <source>
        <dbReference type="Google" id="ProtNLM"/>
    </source>
</evidence>
<dbReference type="PROSITE" id="PS50112">
    <property type="entry name" value="PAS"/>
    <property type="match status" value="1"/>
</dbReference>
<keyword evidence="2" id="KW-0902">Two-component regulatory system</keyword>
<dbReference type="SMART" id="SM00448">
    <property type="entry name" value="REC"/>
    <property type="match status" value="1"/>
</dbReference>
<dbReference type="InterPro" id="IPR035965">
    <property type="entry name" value="PAS-like_dom_sf"/>
</dbReference>
<dbReference type="InterPro" id="IPR000700">
    <property type="entry name" value="PAS-assoc_C"/>
</dbReference>
<dbReference type="CDD" id="cd00130">
    <property type="entry name" value="PAS"/>
    <property type="match status" value="1"/>
</dbReference>
<evidence type="ECO:0000259" key="7">
    <source>
        <dbReference type="PROSITE" id="PS50110"/>
    </source>
</evidence>
<sequence length="505" mass="56211">MAAPILMLDFLVTSYMLFGYNQQGCRLCKSAQYIDSLRGKIRSTRQYFVKYRTKPFNTTTFMVWFLQSSPNRHFRVVLFESHSLCAPFPRHSPVARWGCFIIIITRMQNPPAPGAIATPCSLHKTAATEFQHQISTTMHTYSILVVEDDTVTQHCLQRFLSEMGHEVAAMVSSARECFERMTDAAPDLVLMDILLDGDTDGREAAARITAEYDVPVIFLTSLSAEEVLDGEGPSAACYIQKPIHKSDLAANIQLAVMNHRMEQRLRQSEKRYRSLFNNAVAGIYQATPDGRVTDANHGFARILGYDSPAEAVDCLRDIAMQYHDAPGRWTQLVRRLETEHELVRVRSGVLGRDGDLIWVSEHLRAIPDDKGGIAFIVGVVVDITEAKEAEENLSVTLNLLHQTIDSLPAPLVLTDMEHNIILHNKPFADHFTRNGSLEGCRLADVLPDAILSQCRRAFETFALAPETPATASSPDAASAVIVSPYKGPQGDLIGALFLFRHGNLL</sequence>
<dbReference type="GO" id="GO:0006355">
    <property type="term" value="P:regulation of DNA-templated transcription"/>
    <property type="evidence" value="ECO:0007669"/>
    <property type="project" value="TreeGrafter"/>
</dbReference>
<evidence type="ECO:0000259" key="8">
    <source>
        <dbReference type="PROSITE" id="PS50112"/>
    </source>
</evidence>
<accession>A0A7M3MIZ1</accession>
<keyword evidence="5" id="KW-0804">Transcription</keyword>
<evidence type="ECO:0000256" key="1">
    <source>
        <dbReference type="ARBA" id="ARBA00022553"/>
    </source>
</evidence>
<dbReference type="PANTHER" id="PTHR48111:SF1">
    <property type="entry name" value="TWO-COMPONENT RESPONSE REGULATOR ORR33"/>
    <property type="match status" value="1"/>
</dbReference>
<organism evidence="10 11">
    <name type="scientific">Oceanidesulfovibrio indonesiensis</name>
    <dbReference type="NCBI Taxonomy" id="54767"/>
    <lineage>
        <taxon>Bacteria</taxon>
        <taxon>Pseudomonadati</taxon>
        <taxon>Thermodesulfobacteriota</taxon>
        <taxon>Desulfovibrionia</taxon>
        <taxon>Desulfovibrionales</taxon>
        <taxon>Desulfovibrionaceae</taxon>
        <taxon>Oceanidesulfovibrio</taxon>
    </lineage>
</organism>
<comment type="caution">
    <text evidence="10">The sequence shown here is derived from an EMBL/GenBank/DDBJ whole genome shotgun (WGS) entry which is preliminary data.</text>
</comment>
<dbReference type="SMART" id="SM00086">
    <property type="entry name" value="PAC"/>
    <property type="match status" value="1"/>
</dbReference>
<feature type="domain" description="PAC" evidence="9">
    <location>
        <begin position="336"/>
        <end position="395"/>
    </location>
</feature>
<dbReference type="GO" id="GO:0000156">
    <property type="term" value="F:phosphorelay response regulator activity"/>
    <property type="evidence" value="ECO:0007669"/>
    <property type="project" value="TreeGrafter"/>
</dbReference>
<dbReference type="SMART" id="SM00091">
    <property type="entry name" value="PAS"/>
    <property type="match status" value="2"/>
</dbReference>
<dbReference type="EMBL" id="QMIE01000001">
    <property type="protein sequence ID" value="TVM19754.1"/>
    <property type="molecule type" value="Genomic_DNA"/>
</dbReference>
<evidence type="ECO:0000256" key="5">
    <source>
        <dbReference type="ARBA" id="ARBA00023163"/>
    </source>
</evidence>
<proteinExistence type="predicted"/>
<feature type="domain" description="PAS" evidence="8">
    <location>
        <begin position="268"/>
        <end position="305"/>
    </location>
</feature>
<dbReference type="Pfam" id="PF13426">
    <property type="entry name" value="PAS_9"/>
    <property type="match status" value="1"/>
</dbReference>
<evidence type="ECO:0000313" key="10">
    <source>
        <dbReference type="EMBL" id="TVM19754.1"/>
    </source>
</evidence>
<evidence type="ECO:0000256" key="3">
    <source>
        <dbReference type="ARBA" id="ARBA00023015"/>
    </source>
</evidence>
<feature type="domain" description="Response regulatory" evidence="7">
    <location>
        <begin position="142"/>
        <end position="256"/>
    </location>
</feature>
<evidence type="ECO:0000256" key="4">
    <source>
        <dbReference type="ARBA" id="ARBA00023125"/>
    </source>
</evidence>
<dbReference type="NCBIfam" id="TIGR00229">
    <property type="entry name" value="sensory_box"/>
    <property type="match status" value="1"/>
</dbReference>
<dbReference type="Pfam" id="PF13188">
    <property type="entry name" value="PAS_8"/>
    <property type="match status" value="1"/>
</dbReference>
<dbReference type="SUPFAM" id="SSF55785">
    <property type="entry name" value="PYP-like sensor domain (PAS domain)"/>
    <property type="match status" value="2"/>
</dbReference>
<dbReference type="AlphaFoldDB" id="A0A7M3MIZ1"/>
<keyword evidence="4" id="KW-0238">DNA-binding</keyword>
<feature type="modified residue" description="4-aspartylphosphate" evidence="6">
    <location>
        <position position="192"/>
    </location>
</feature>
<dbReference type="SUPFAM" id="SSF52172">
    <property type="entry name" value="CheY-like"/>
    <property type="match status" value="1"/>
</dbReference>
<dbReference type="PROSITE" id="PS50113">
    <property type="entry name" value="PAC"/>
    <property type="match status" value="1"/>
</dbReference>
<gene>
    <name evidence="10" type="ORF">DPQ33_00515</name>
</gene>
<keyword evidence="11" id="KW-1185">Reference proteome</keyword>
<dbReference type="InterPro" id="IPR001610">
    <property type="entry name" value="PAC"/>
</dbReference>
<dbReference type="OrthoDB" id="5442626at2"/>
<evidence type="ECO:0000256" key="2">
    <source>
        <dbReference type="ARBA" id="ARBA00023012"/>
    </source>
</evidence>
<dbReference type="Proteomes" id="UP000448292">
    <property type="component" value="Unassembled WGS sequence"/>
</dbReference>
<dbReference type="InterPro" id="IPR001789">
    <property type="entry name" value="Sig_transdc_resp-reg_receiver"/>
</dbReference>